<protein>
    <submittedName>
        <fullName evidence="1">Uncharacterized protein</fullName>
    </submittedName>
</protein>
<dbReference type="GeneID" id="81401997"/>
<dbReference type="EMBL" id="JAPQKL010000002">
    <property type="protein sequence ID" value="KAJ5143296.1"/>
    <property type="molecule type" value="Genomic_DNA"/>
</dbReference>
<name>A0A9W9L913_9EURO</name>
<comment type="caution">
    <text evidence="1">The sequence shown here is derived from an EMBL/GenBank/DDBJ whole genome shotgun (WGS) entry which is preliminary data.</text>
</comment>
<evidence type="ECO:0000313" key="1">
    <source>
        <dbReference type="EMBL" id="KAJ5143296.1"/>
    </source>
</evidence>
<proteinExistence type="predicted"/>
<gene>
    <name evidence="1" type="ORF">N7515_002083</name>
</gene>
<dbReference type="RefSeq" id="XP_056524940.1">
    <property type="nucleotide sequence ID" value="XM_056662827.1"/>
</dbReference>
<organism evidence="1 2">
    <name type="scientific">Penicillium bovifimosum</name>
    <dbReference type="NCBI Taxonomy" id="126998"/>
    <lineage>
        <taxon>Eukaryota</taxon>
        <taxon>Fungi</taxon>
        <taxon>Dikarya</taxon>
        <taxon>Ascomycota</taxon>
        <taxon>Pezizomycotina</taxon>
        <taxon>Eurotiomycetes</taxon>
        <taxon>Eurotiomycetidae</taxon>
        <taxon>Eurotiales</taxon>
        <taxon>Aspergillaceae</taxon>
        <taxon>Penicillium</taxon>
    </lineage>
</organism>
<evidence type="ECO:0000313" key="2">
    <source>
        <dbReference type="Proteomes" id="UP001149079"/>
    </source>
</evidence>
<keyword evidence="2" id="KW-1185">Reference proteome</keyword>
<accession>A0A9W9L913</accession>
<sequence>MYGSTDERPLALSFGDFKFLIRNSIKGMKNFLSSIKHGKRVDTDGFTMLEPRTRIKGRKASVLISHMPPATYDQFKNSVIFCRRTRGTIHENGEGRWASNE</sequence>
<dbReference type="AlphaFoldDB" id="A0A9W9L913"/>
<reference evidence="1" key="2">
    <citation type="journal article" date="2023" name="IMA Fungus">
        <title>Comparative genomic study of the Penicillium genus elucidates a diverse pangenome and 15 lateral gene transfer events.</title>
        <authorList>
            <person name="Petersen C."/>
            <person name="Sorensen T."/>
            <person name="Nielsen M.R."/>
            <person name="Sondergaard T.E."/>
            <person name="Sorensen J.L."/>
            <person name="Fitzpatrick D.A."/>
            <person name="Frisvad J.C."/>
            <person name="Nielsen K.L."/>
        </authorList>
    </citation>
    <scope>NUCLEOTIDE SEQUENCE</scope>
    <source>
        <strain evidence="1">IBT 22155</strain>
    </source>
</reference>
<reference evidence="1" key="1">
    <citation type="submission" date="2022-11" db="EMBL/GenBank/DDBJ databases">
        <authorList>
            <person name="Petersen C."/>
        </authorList>
    </citation>
    <scope>NUCLEOTIDE SEQUENCE</scope>
    <source>
        <strain evidence="1">IBT 22155</strain>
    </source>
</reference>
<dbReference type="Proteomes" id="UP001149079">
    <property type="component" value="Unassembled WGS sequence"/>
</dbReference>